<keyword evidence="2" id="KW-1185">Reference proteome</keyword>
<comment type="caution">
    <text evidence="1">The sequence shown here is derived from an EMBL/GenBank/DDBJ whole genome shotgun (WGS) entry which is preliminary data.</text>
</comment>
<sequence length="197" mass="21314">MARYEEAEIAARLTRLGRVERTAFAAACAERLWPLFTRCAEVAEHADATVVRGVLDDLWRAVNGADVSGIAQLQGVAEAMVPSDDDEWVFEMGYLQNAAASVAYAIRVWLTGSPQEAVWAARQVYEVADYAARRLHPDLDVNAPNAERELLRTAVVQGALSGLSDDLAAVESHTAGGWASVQHRARQGGAAWARSLP</sequence>
<dbReference type="InterPro" id="IPR023381">
    <property type="entry name" value="YP001051499.1-like_dom_sf"/>
</dbReference>
<organism evidence="1 2">
    <name type="scientific">Agromyces hippuratus</name>
    <dbReference type="NCBI Taxonomy" id="286438"/>
    <lineage>
        <taxon>Bacteria</taxon>
        <taxon>Bacillati</taxon>
        <taxon>Actinomycetota</taxon>
        <taxon>Actinomycetes</taxon>
        <taxon>Micrococcales</taxon>
        <taxon>Microbacteriaceae</taxon>
        <taxon>Agromyces</taxon>
    </lineage>
</organism>
<evidence type="ECO:0000313" key="2">
    <source>
        <dbReference type="Proteomes" id="UP000549066"/>
    </source>
</evidence>
<name>A0A852X5N9_9MICO</name>
<dbReference type="RefSeq" id="WP_179552599.1">
    <property type="nucleotide sequence ID" value="NZ_JACCFI010000001.1"/>
</dbReference>
<gene>
    <name evidence="1" type="ORF">BJY17_003591</name>
</gene>
<dbReference type="AlphaFoldDB" id="A0A852X5N9"/>
<dbReference type="Pfam" id="PF04222">
    <property type="entry name" value="DUF416"/>
    <property type="match status" value="1"/>
</dbReference>
<evidence type="ECO:0000313" key="1">
    <source>
        <dbReference type="EMBL" id="NYG22844.1"/>
    </source>
</evidence>
<proteinExistence type="predicted"/>
<dbReference type="EMBL" id="JACCFI010000001">
    <property type="protein sequence ID" value="NYG22844.1"/>
    <property type="molecule type" value="Genomic_DNA"/>
</dbReference>
<dbReference type="Proteomes" id="UP000549066">
    <property type="component" value="Unassembled WGS sequence"/>
</dbReference>
<dbReference type="InterPro" id="IPR007338">
    <property type="entry name" value="DUF416"/>
</dbReference>
<accession>A0A852X5N9</accession>
<dbReference type="Gene3D" id="1.20.1590.10">
    <property type="entry name" value="YP_001051499.1 domain like"/>
    <property type="match status" value="1"/>
</dbReference>
<reference evidence="1 2" key="1">
    <citation type="submission" date="2020-07" db="EMBL/GenBank/DDBJ databases">
        <title>Sequencing the genomes of 1000 actinobacteria strains.</title>
        <authorList>
            <person name="Klenk H.-P."/>
        </authorList>
    </citation>
    <scope>NUCLEOTIDE SEQUENCE [LARGE SCALE GENOMIC DNA]</scope>
    <source>
        <strain evidence="1 2">DSM 8598</strain>
    </source>
</reference>
<evidence type="ECO:0008006" key="3">
    <source>
        <dbReference type="Google" id="ProtNLM"/>
    </source>
</evidence>
<protein>
    <recommendedName>
        <fullName evidence="3">DUF416 family protein</fullName>
    </recommendedName>
</protein>